<dbReference type="EC" id="3.6.1.7" evidence="2 5"/>
<proteinExistence type="inferred from homology"/>
<evidence type="ECO:0000313" key="9">
    <source>
        <dbReference type="EMBL" id="SNV20630.1"/>
    </source>
</evidence>
<dbReference type="AlphaFoldDB" id="A0A239VF36"/>
<keyword evidence="5 6" id="KW-0378">Hydrolase</keyword>
<dbReference type="Pfam" id="PF00708">
    <property type="entry name" value="Acylphosphatase"/>
    <property type="match status" value="1"/>
</dbReference>
<reference evidence="9 10" key="1">
    <citation type="submission" date="2017-06" db="EMBL/GenBank/DDBJ databases">
        <authorList>
            <consortium name="Pathogen Informatics"/>
        </authorList>
    </citation>
    <scope>NUCLEOTIDE SEQUENCE [LARGE SCALE GENOMIC DNA]</scope>
    <source>
        <strain evidence="9 10">NCTC13039</strain>
    </source>
</reference>
<evidence type="ECO:0000256" key="4">
    <source>
        <dbReference type="ARBA" id="ARBA00047645"/>
    </source>
</evidence>
<protein>
    <recommendedName>
        <fullName evidence="3 5">Acylphosphatase</fullName>
        <ecNumber evidence="2 5">3.6.1.7</ecNumber>
    </recommendedName>
</protein>
<evidence type="ECO:0000256" key="2">
    <source>
        <dbReference type="ARBA" id="ARBA00012150"/>
    </source>
</evidence>
<organism evidence="9 10">
    <name type="scientific">Dermatophilus congolensis</name>
    <dbReference type="NCBI Taxonomy" id="1863"/>
    <lineage>
        <taxon>Bacteria</taxon>
        <taxon>Bacillati</taxon>
        <taxon>Actinomycetota</taxon>
        <taxon>Actinomycetes</taxon>
        <taxon>Micrococcales</taxon>
        <taxon>Dermatophilaceae</taxon>
        <taxon>Dermatophilus</taxon>
    </lineage>
</organism>
<accession>A0A239VF36</accession>
<dbReference type="PANTHER" id="PTHR47268">
    <property type="entry name" value="ACYLPHOSPHATASE"/>
    <property type="match status" value="1"/>
</dbReference>
<dbReference type="STRING" id="1121387.GCA_000429885_01026"/>
<dbReference type="InterPro" id="IPR017968">
    <property type="entry name" value="Acylphosphatase_CS"/>
</dbReference>
<dbReference type="PANTHER" id="PTHR47268:SF4">
    <property type="entry name" value="ACYLPHOSPHATASE"/>
    <property type="match status" value="1"/>
</dbReference>
<dbReference type="InterPro" id="IPR036046">
    <property type="entry name" value="Acylphosphatase-like_dom_sf"/>
</dbReference>
<evidence type="ECO:0000256" key="3">
    <source>
        <dbReference type="ARBA" id="ARBA00015991"/>
    </source>
</evidence>
<feature type="active site" evidence="5">
    <location>
        <position position="20"/>
    </location>
</feature>
<dbReference type="NCBIfam" id="NF010997">
    <property type="entry name" value="PRK14422.1"/>
    <property type="match status" value="1"/>
</dbReference>
<sequence length="95" mass="10596">MSVEKATFFVSGHVQGVGFRWWTKSQALELGLDGFARNLCDGRVEVVAQGNREAIEELGARLATQPSQHRRPGRAEAVVTQWGSVRQDVGRFREL</sequence>
<dbReference type="EMBL" id="LT906453">
    <property type="protein sequence ID" value="SNV20630.1"/>
    <property type="molecule type" value="Genomic_DNA"/>
</dbReference>
<feature type="domain" description="Acylphosphatase-like" evidence="8">
    <location>
        <begin position="5"/>
        <end position="95"/>
    </location>
</feature>
<evidence type="ECO:0000256" key="1">
    <source>
        <dbReference type="ARBA" id="ARBA00005614"/>
    </source>
</evidence>
<evidence type="ECO:0000256" key="5">
    <source>
        <dbReference type="PROSITE-ProRule" id="PRU00520"/>
    </source>
</evidence>
<evidence type="ECO:0000256" key="7">
    <source>
        <dbReference type="RuleBase" id="RU004168"/>
    </source>
</evidence>
<dbReference type="InterPro" id="IPR001792">
    <property type="entry name" value="Acylphosphatase-like_dom"/>
</dbReference>
<dbReference type="PROSITE" id="PS51160">
    <property type="entry name" value="ACYLPHOSPHATASE_3"/>
    <property type="match status" value="1"/>
</dbReference>
<feature type="active site" evidence="5">
    <location>
        <position position="38"/>
    </location>
</feature>
<dbReference type="Proteomes" id="UP000242637">
    <property type="component" value="Chromosome 1"/>
</dbReference>
<dbReference type="KEGG" id="dco:SAMEA4475696_1062"/>
<keyword evidence="10" id="KW-1185">Reference proteome</keyword>
<dbReference type="PROSITE" id="PS00150">
    <property type="entry name" value="ACYLPHOSPHATASE_1"/>
    <property type="match status" value="1"/>
</dbReference>
<dbReference type="GO" id="GO:0003998">
    <property type="term" value="F:acylphosphatase activity"/>
    <property type="evidence" value="ECO:0007669"/>
    <property type="project" value="UniProtKB-EC"/>
</dbReference>
<comment type="similarity">
    <text evidence="1 7">Belongs to the acylphosphatase family.</text>
</comment>
<comment type="catalytic activity">
    <reaction evidence="4 5 6">
        <text>an acyl phosphate + H2O = a carboxylate + phosphate + H(+)</text>
        <dbReference type="Rhea" id="RHEA:14965"/>
        <dbReference type="ChEBI" id="CHEBI:15377"/>
        <dbReference type="ChEBI" id="CHEBI:15378"/>
        <dbReference type="ChEBI" id="CHEBI:29067"/>
        <dbReference type="ChEBI" id="CHEBI:43474"/>
        <dbReference type="ChEBI" id="CHEBI:59918"/>
        <dbReference type="EC" id="3.6.1.7"/>
    </reaction>
</comment>
<dbReference type="InterPro" id="IPR020456">
    <property type="entry name" value="Acylphosphatase"/>
</dbReference>
<dbReference type="GeneID" id="63459300"/>
<dbReference type="Gene3D" id="3.30.70.100">
    <property type="match status" value="1"/>
</dbReference>
<dbReference type="RefSeq" id="WP_407919581.1">
    <property type="nucleotide sequence ID" value="NZ_LT906453.1"/>
</dbReference>
<gene>
    <name evidence="9" type="primary">acyP</name>
    <name evidence="9" type="ORF">SAMEA4475696_01062</name>
</gene>
<name>A0A239VF36_9MICO</name>
<evidence type="ECO:0000259" key="8">
    <source>
        <dbReference type="PROSITE" id="PS51160"/>
    </source>
</evidence>
<dbReference type="SUPFAM" id="SSF54975">
    <property type="entry name" value="Acylphosphatase/BLUF domain-like"/>
    <property type="match status" value="1"/>
</dbReference>
<evidence type="ECO:0000313" key="10">
    <source>
        <dbReference type="Proteomes" id="UP000242637"/>
    </source>
</evidence>
<dbReference type="PROSITE" id="PS00151">
    <property type="entry name" value="ACYLPHOSPHATASE_2"/>
    <property type="match status" value="1"/>
</dbReference>
<evidence type="ECO:0000256" key="6">
    <source>
        <dbReference type="RuleBase" id="RU000553"/>
    </source>
</evidence>